<dbReference type="PANTHER" id="PTHR44757">
    <property type="entry name" value="DIGUANYLATE CYCLASE DGCP"/>
    <property type="match status" value="1"/>
</dbReference>
<dbReference type="InterPro" id="IPR000014">
    <property type="entry name" value="PAS"/>
</dbReference>
<evidence type="ECO:0000256" key="2">
    <source>
        <dbReference type="ARBA" id="ARBA00022475"/>
    </source>
</evidence>
<evidence type="ECO:0000259" key="7">
    <source>
        <dbReference type="PROSITE" id="PS50112"/>
    </source>
</evidence>
<feature type="transmembrane region" description="Helical" evidence="6">
    <location>
        <begin position="298"/>
        <end position="320"/>
    </location>
</feature>
<evidence type="ECO:0000256" key="4">
    <source>
        <dbReference type="ARBA" id="ARBA00022989"/>
    </source>
</evidence>
<evidence type="ECO:0000259" key="10">
    <source>
        <dbReference type="PROSITE" id="PS50887"/>
    </source>
</evidence>
<feature type="transmembrane region" description="Helical" evidence="6">
    <location>
        <begin position="21"/>
        <end position="43"/>
    </location>
</feature>
<evidence type="ECO:0000313" key="12">
    <source>
        <dbReference type="Proteomes" id="UP000824366"/>
    </source>
</evidence>
<keyword evidence="2" id="KW-1003">Cell membrane</keyword>
<feature type="domain" description="PAC" evidence="8">
    <location>
        <begin position="413"/>
        <end position="465"/>
    </location>
</feature>
<feature type="domain" description="PAS" evidence="7">
    <location>
        <begin position="340"/>
        <end position="410"/>
    </location>
</feature>
<evidence type="ECO:0000256" key="5">
    <source>
        <dbReference type="ARBA" id="ARBA00023136"/>
    </source>
</evidence>
<dbReference type="Gene3D" id="3.30.70.270">
    <property type="match status" value="1"/>
</dbReference>
<organism evidence="11 12">
    <name type="scientific">Rhodoferax lithotrophicus</name>
    <dbReference type="NCBI Taxonomy" id="2798804"/>
    <lineage>
        <taxon>Bacteria</taxon>
        <taxon>Pseudomonadati</taxon>
        <taxon>Pseudomonadota</taxon>
        <taxon>Betaproteobacteria</taxon>
        <taxon>Burkholderiales</taxon>
        <taxon>Comamonadaceae</taxon>
        <taxon>Rhodoferax</taxon>
    </lineage>
</organism>
<dbReference type="InterPro" id="IPR001633">
    <property type="entry name" value="EAL_dom"/>
</dbReference>
<dbReference type="InterPro" id="IPR033479">
    <property type="entry name" value="dCache_1"/>
</dbReference>
<dbReference type="Gene3D" id="3.30.450.20">
    <property type="entry name" value="PAS domain"/>
    <property type="match status" value="3"/>
</dbReference>
<keyword evidence="4 6" id="KW-1133">Transmembrane helix</keyword>
<dbReference type="InterPro" id="IPR000700">
    <property type="entry name" value="PAS-assoc_C"/>
</dbReference>
<dbReference type="InterPro" id="IPR029787">
    <property type="entry name" value="Nucleotide_cyclase"/>
</dbReference>
<dbReference type="NCBIfam" id="TIGR00254">
    <property type="entry name" value="GGDEF"/>
    <property type="match status" value="1"/>
</dbReference>
<dbReference type="Pfam" id="PF02743">
    <property type="entry name" value="dCache_1"/>
    <property type="match status" value="1"/>
</dbReference>
<evidence type="ECO:0000256" key="1">
    <source>
        <dbReference type="ARBA" id="ARBA00004651"/>
    </source>
</evidence>
<dbReference type="InterPro" id="IPR000160">
    <property type="entry name" value="GGDEF_dom"/>
</dbReference>
<reference evidence="11 12" key="1">
    <citation type="journal article" date="2021" name="Microbiol. Spectr.">
        <title>A Single Bacterium Capable of Oxidation and Reduction of Iron at Circumneutral pH.</title>
        <authorList>
            <person name="Kato S."/>
            <person name="Ohkuma M."/>
        </authorList>
    </citation>
    <scope>NUCLEOTIDE SEQUENCE [LARGE SCALE GENOMIC DNA]</scope>
    <source>
        <strain evidence="11 12">MIZ03</strain>
    </source>
</reference>
<name>A0ABN6D7Y8_9BURK</name>
<dbReference type="InterPro" id="IPR052155">
    <property type="entry name" value="Biofilm_reg_signaling"/>
</dbReference>
<dbReference type="PROSITE" id="PS50113">
    <property type="entry name" value="PAC"/>
    <property type="match status" value="1"/>
</dbReference>
<evidence type="ECO:0000259" key="8">
    <source>
        <dbReference type="PROSITE" id="PS50113"/>
    </source>
</evidence>
<evidence type="ECO:0000259" key="9">
    <source>
        <dbReference type="PROSITE" id="PS50883"/>
    </source>
</evidence>
<dbReference type="InterPro" id="IPR013656">
    <property type="entry name" value="PAS_4"/>
</dbReference>
<dbReference type="CDD" id="cd12914">
    <property type="entry name" value="PDC1_DGC_like"/>
    <property type="match status" value="1"/>
</dbReference>
<dbReference type="RefSeq" id="WP_223904157.1">
    <property type="nucleotide sequence ID" value="NZ_AP024238.1"/>
</dbReference>
<feature type="domain" description="GGDEF" evidence="10">
    <location>
        <begin position="497"/>
        <end position="630"/>
    </location>
</feature>
<dbReference type="PROSITE" id="PS50883">
    <property type="entry name" value="EAL"/>
    <property type="match status" value="1"/>
</dbReference>
<dbReference type="Pfam" id="PF00990">
    <property type="entry name" value="GGDEF"/>
    <property type="match status" value="1"/>
</dbReference>
<dbReference type="InterPro" id="IPR035965">
    <property type="entry name" value="PAS-like_dom_sf"/>
</dbReference>
<dbReference type="EMBL" id="AP024238">
    <property type="protein sequence ID" value="BCO28179.1"/>
    <property type="molecule type" value="Genomic_DNA"/>
</dbReference>
<dbReference type="CDD" id="cd01948">
    <property type="entry name" value="EAL"/>
    <property type="match status" value="1"/>
</dbReference>
<keyword evidence="12" id="KW-1185">Reference proteome</keyword>
<dbReference type="Gene3D" id="3.20.20.450">
    <property type="entry name" value="EAL domain"/>
    <property type="match status" value="1"/>
</dbReference>
<evidence type="ECO:0000256" key="3">
    <source>
        <dbReference type="ARBA" id="ARBA00022692"/>
    </source>
</evidence>
<dbReference type="PROSITE" id="PS50112">
    <property type="entry name" value="PAS"/>
    <property type="match status" value="1"/>
</dbReference>
<dbReference type="CDD" id="cd12915">
    <property type="entry name" value="PDC2_DGC_like"/>
    <property type="match status" value="1"/>
</dbReference>
<dbReference type="InterPro" id="IPR035919">
    <property type="entry name" value="EAL_sf"/>
</dbReference>
<dbReference type="SUPFAM" id="SSF141868">
    <property type="entry name" value="EAL domain-like"/>
    <property type="match status" value="1"/>
</dbReference>
<dbReference type="CDD" id="cd00130">
    <property type="entry name" value="PAS"/>
    <property type="match status" value="1"/>
</dbReference>
<evidence type="ECO:0000313" key="11">
    <source>
        <dbReference type="EMBL" id="BCO28179.1"/>
    </source>
</evidence>
<dbReference type="PROSITE" id="PS50887">
    <property type="entry name" value="GGDEF"/>
    <property type="match status" value="1"/>
</dbReference>
<gene>
    <name evidence="11" type="ORF">MIZ03_3076</name>
</gene>
<dbReference type="CDD" id="cd01949">
    <property type="entry name" value="GGDEF"/>
    <property type="match status" value="1"/>
</dbReference>
<feature type="domain" description="EAL" evidence="9">
    <location>
        <begin position="639"/>
        <end position="893"/>
    </location>
</feature>
<dbReference type="Pfam" id="PF00563">
    <property type="entry name" value="EAL"/>
    <property type="match status" value="1"/>
</dbReference>
<dbReference type="NCBIfam" id="TIGR00229">
    <property type="entry name" value="sensory_box"/>
    <property type="match status" value="1"/>
</dbReference>
<dbReference type="Pfam" id="PF08448">
    <property type="entry name" value="PAS_4"/>
    <property type="match status" value="1"/>
</dbReference>
<evidence type="ECO:0000256" key="6">
    <source>
        <dbReference type="SAM" id="Phobius"/>
    </source>
</evidence>
<protein>
    <submittedName>
        <fullName evidence="11">Uncharacterized protein</fullName>
    </submittedName>
</protein>
<dbReference type="SMART" id="SM00267">
    <property type="entry name" value="GGDEF"/>
    <property type="match status" value="1"/>
</dbReference>
<dbReference type="Proteomes" id="UP000824366">
    <property type="component" value="Chromosome"/>
</dbReference>
<sequence>MKIALPRPFSRFSEGSESWRRIIVIFFGIAALSTYVGLGLLTLKQSYDRELEFVRRSQENFAKVLEEHGRSSIEKIDTVLMASQLRLNEAFAGESMDAVAINRALSQYLGLIIESQSLRVADKNGRFIYDSSGKISSATIADRDYFLRNKADRNARLIISEPLLARITQNWVITLSRRINDPQGEFAGLVQAAVRADFFQDFYASLHLGSAHSVALMDNQLRLVARYPQAPDQLGKPINSPNLRELMKTGQRQGVYTAISALDGVERLYAVRQVGDFPLYVLVGHTTSDYLASWHRNVMWGAASTLVLAVVLAGWIIVWLRTYNEARRLAKGMTEAYETTMRRTLALLNSLPDPAWLTDRDQRMIAVNEAYRQLSGRDEQHIFGKTVTDIWPESTAQAFLQQDAKALATRVQQRREATQEVAGGGLRHFEYISTPVLDEKGQLAGVAGVARDITQLHVDQERIRYLAEHDILTDLPNRALLGNRMALALADALGTQAPVAVLFLDLDHFKFVNDTLGHEVGDQLLQKVSQRMRAHLDNRDTISRQGGDEFAILMQGFKHLSRVAIVAQRLIDALNEAFVVDGHELQVGVSIGISTYPQDGTDISTLLKNADTAMYQAKAARGNAYRFFTPEMNAHISERVVLENNLRRAILAHEFKLYYQPQVDGATGKLIGLEALIRWHHPELGEIPPSRFIPIAEESSLINVIGEWVLREACRQSRAWIDQGYPPVVMAVNLSAVQLRQRHFSGQVLSAMTEAGLEPQWLELEITESAFIRDIDRVIEMLHKLHAMGIKLSVDDFGTGYSSLGYLKQLPFTRIKIDQSFVRELPRNEDDAAIIQAIVGIADSLKKEVIAEGVEQPEQRDFLLQHGCRLMQGYYFGRPMPAEKLEPMLSHGTIFPAN</sequence>
<dbReference type="PANTHER" id="PTHR44757:SF2">
    <property type="entry name" value="BIOFILM ARCHITECTURE MAINTENANCE PROTEIN MBAA"/>
    <property type="match status" value="1"/>
</dbReference>
<dbReference type="SMART" id="SM00091">
    <property type="entry name" value="PAS"/>
    <property type="match status" value="1"/>
</dbReference>
<keyword evidence="5 6" id="KW-0472">Membrane</keyword>
<accession>A0ABN6D7Y8</accession>
<keyword evidence="3 6" id="KW-0812">Transmembrane</keyword>
<dbReference type="InterPro" id="IPR043128">
    <property type="entry name" value="Rev_trsase/Diguanyl_cyclase"/>
</dbReference>
<dbReference type="SUPFAM" id="SSF55073">
    <property type="entry name" value="Nucleotide cyclase"/>
    <property type="match status" value="1"/>
</dbReference>
<dbReference type="SMART" id="SM00052">
    <property type="entry name" value="EAL"/>
    <property type="match status" value="1"/>
</dbReference>
<proteinExistence type="predicted"/>
<comment type="subcellular location">
    <subcellularLocation>
        <location evidence="1">Cell membrane</location>
        <topology evidence="1">Multi-pass membrane protein</topology>
    </subcellularLocation>
</comment>
<dbReference type="SUPFAM" id="SSF55785">
    <property type="entry name" value="PYP-like sensor domain (PAS domain)"/>
    <property type="match status" value="1"/>
</dbReference>